<protein>
    <recommendedName>
        <fullName evidence="5">PHD-type domain-containing protein</fullName>
    </recommendedName>
</protein>
<evidence type="ECO:0000259" key="5">
    <source>
        <dbReference type="PROSITE" id="PS50016"/>
    </source>
</evidence>
<keyword evidence="1" id="KW-0479">Metal-binding</keyword>
<dbReference type="AlphaFoldDB" id="A0AAW1UQF4"/>
<dbReference type="InterPro" id="IPR011011">
    <property type="entry name" value="Znf_FYVE_PHD"/>
</dbReference>
<dbReference type="SUPFAM" id="SSF57903">
    <property type="entry name" value="FYVE/PHD zinc finger"/>
    <property type="match status" value="1"/>
</dbReference>
<dbReference type="SMART" id="SM00249">
    <property type="entry name" value="PHD"/>
    <property type="match status" value="1"/>
</dbReference>
<dbReference type="InterPro" id="IPR057251">
    <property type="entry name" value="FP_C"/>
</dbReference>
<evidence type="ECO:0000313" key="7">
    <source>
        <dbReference type="Proteomes" id="UP001431783"/>
    </source>
</evidence>
<dbReference type="InterPro" id="IPR001965">
    <property type="entry name" value="Znf_PHD"/>
</dbReference>
<keyword evidence="2 4" id="KW-0863">Zinc-finger</keyword>
<dbReference type="InterPro" id="IPR019787">
    <property type="entry name" value="Znf_PHD-finger"/>
</dbReference>
<evidence type="ECO:0000256" key="3">
    <source>
        <dbReference type="ARBA" id="ARBA00022833"/>
    </source>
</evidence>
<dbReference type="EMBL" id="JARQZJ010000091">
    <property type="protein sequence ID" value="KAK9883438.1"/>
    <property type="molecule type" value="Genomic_DNA"/>
</dbReference>
<dbReference type="Gene3D" id="2.60.120.650">
    <property type="entry name" value="Cupin"/>
    <property type="match status" value="1"/>
</dbReference>
<gene>
    <name evidence="6" type="ORF">WA026_001614</name>
</gene>
<organism evidence="6 7">
    <name type="scientific">Henosepilachna vigintioctopunctata</name>
    <dbReference type="NCBI Taxonomy" id="420089"/>
    <lineage>
        <taxon>Eukaryota</taxon>
        <taxon>Metazoa</taxon>
        <taxon>Ecdysozoa</taxon>
        <taxon>Arthropoda</taxon>
        <taxon>Hexapoda</taxon>
        <taxon>Insecta</taxon>
        <taxon>Pterygota</taxon>
        <taxon>Neoptera</taxon>
        <taxon>Endopterygota</taxon>
        <taxon>Coleoptera</taxon>
        <taxon>Polyphaga</taxon>
        <taxon>Cucujiformia</taxon>
        <taxon>Coccinelloidea</taxon>
        <taxon>Coccinellidae</taxon>
        <taxon>Epilachninae</taxon>
        <taxon>Epilachnini</taxon>
        <taxon>Henosepilachna</taxon>
    </lineage>
</organism>
<keyword evidence="7" id="KW-1185">Reference proteome</keyword>
<dbReference type="Pfam" id="PF25298">
    <property type="entry name" value="Baculo_FP_2nd"/>
    <property type="match status" value="1"/>
</dbReference>
<evidence type="ECO:0000256" key="2">
    <source>
        <dbReference type="ARBA" id="ARBA00022771"/>
    </source>
</evidence>
<feature type="domain" description="PHD-type" evidence="5">
    <location>
        <begin position="1"/>
        <end position="57"/>
    </location>
</feature>
<proteinExistence type="predicted"/>
<reference evidence="6 7" key="1">
    <citation type="submission" date="2023-03" db="EMBL/GenBank/DDBJ databases">
        <title>Genome insight into feeding habits of ladybird beetles.</title>
        <authorList>
            <person name="Li H.-S."/>
            <person name="Huang Y.-H."/>
            <person name="Pang H."/>
        </authorList>
    </citation>
    <scope>NUCLEOTIDE SEQUENCE [LARGE SCALE GENOMIC DNA]</scope>
    <source>
        <strain evidence="6">SYSU_2023b</strain>
        <tissue evidence="6">Whole body</tissue>
    </source>
</reference>
<sequence length="285" mass="32470">MLGCGTNVCDKTLGKSGYKIQCRKCDGWAHLNCTNIAKDDIHDKKKIDWHCKQCRDSSTSALEEELEEEASLREKLDRCIKRRQSQIYEHSPSTQDMFKKLLKKIEGLEEAMSFNNEMVEGSNSIEGKNAATDIEADLNSRKRNIIISGVIDKNEIVKVLENLGINDAGIKVKQIPTNKPIKPFVVTFSSEETKRNALQNRKSRGNLNSANMNLGGTERNIYLSEDLPKTIQELLRKAKELRESGYKYVWSKEGKVFCRKADFAKVLRIKNIQQVEELQQQSVNT</sequence>
<accession>A0AAW1UQF4</accession>
<comment type="caution">
    <text evidence="6">The sequence shown here is derived from an EMBL/GenBank/DDBJ whole genome shotgun (WGS) entry which is preliminary data.</text>
</comment>
<evidence type="ECO:0000313" key="6">
    <source>
        <dbReference type="EMBL" id="KAK9883438.1"/>
    </source>
</evidence>
<name>A0AAW1UQF4_9CUCU</name>
<evidence type="ECO:0000256" key="4">
    <source>
        <dbReference type="PROSITE-ProRule" id="PRU00146"/>
    </source>
</evidence>
<keyword evidence="3" id="KW-0862">Zinc</keyword>
<dbReference type="Pfam" id="PF00628">
    <property type="entry name" value="PHD"/>
    <property type="match status" value="1"/>
</dbReference>
<dbReference type="PROSITE" id="PS50016">
    <property type="entry name" value="ZF_PHD_2"/>
    <property type="match status" value="1"/>
</dbReference>
<dbReference type="GO" id="GO:0008270">
    <property type="term" value="F:zinc ion binding"/>
    <property type="evidence" value="ECO:0007669"/>
    <property type="project" value="UniProtKB-KW"/>
</dbReference>
<evidence type="ECO:0000256" key="1">
    <source>
        <dbReference type="ARBA" id="ARBA00022723"/>
    </source>
</evidence>
<dbReference type="Proteomes" id="UP001431783">
    <property type="component" value="Unassembled WGS sequence"/>
</dbReference>